<dbReference type="CDD" id="cd00038">
    <property type="entry name" value="CAP_ED"/>
    <property type="match status" value="1"/>
</dbReference>
<dbReference type="Pfam" id="PF00027">
    <property type="entry name" value="cNMP_binding"/>
    <property type="match status" value="1"/>
</dbReference>
<keyword evidence="3" id="KW-0804">Transcription</keyword>
<dbReference type="Proteomes" id="UP000295150">
    <property type="component" value="Unassembled WGS sequence"/>
</dbReference>
<dbReference type="InterPro" id="IPR012318">
    <property type="entry name" value="HTH_CRP"/>
</dbReference>
<dbReference type="InterPro" id="IPR036390">
    <property type="entry name" value="WH_DNA-bd_sf"/>
</dbReference>
<organism evidence="5 6">
    <name type="scientific">Halomonas ventosae</name>
    <dbReference type="NCBI Taxonomy" id="229007"/>
    <lineage>
        <taxon>Bacteria</taxon>
        <taxon>Pseudomonadati</taxon>
        <taxon>Pseudomonadota</taxon>
        <taxon>Gammaproteobacteria</taxon>
        <taxon>Oceanospirillales</taxon>
        <taxon>Halomonadaceae</taxon>
        <taxon>Halomonas</taxon>
    </lineage>
</organism>
<dbReference type="EMBL" id="SNWH01000003">
    <property type="protein sequence ID" value="TDO13850.1"/>
    <property type="molecule type" value="Genomic_DNA"/>
</dbReference>
<dbReference type="SUPFAM" id="SSF51206">
    <property type="entry name" value="cAMP-binding domain-like"/>
    <property type="match status" value="1"/>
</dbReference>
<dbReference type="Gene3D" id="2.60.120.10">
    <property type="entry name" value="Jelly Rolls"/>
    <property type="match status" value="1"/>
</dbReference>
<dbReference type="InterPro" id="IPR014710">
    <property type="entry name" value="RmlC-like_jellyroll"/>
</dbReference>
<dbReference type="PROSITE" id="PS51063">
    <property type="entry name" value="HTH_CRP_2"/>
    <property type="match status" value="1"/>
</dbReference>
<dbReference type="SMART" id="SM00419">
    <property type="entry name" value="HTH_CRP"/>
    <property type="match status" value="1"/>
</dbReference>
<proteinExistence type="predicted"/>
<dbReference type="InterPro" id="IPR036388">
    <property type="entry name" value="WH-like_DNA-bd_sf"/>
</dbReference>
<dbReference type="AlphaFoldDB" id="A0A4R6HWR2"/>
<dbReference type="Pfam" id="PF13545">
    <property type="entry name" value="HTH_Crp_2"/>
    <property type="match status" value="1"/>
</dbReference>
<dbReference type="InterPro" id="IPR018490">
    <property type="entry name" value="cNMP-bd_dom_sf"/>
</dbReference>
<evidence type="ECO:0000313" key="5">
    <source>
        <dbReference type="EMBL" id="TDO13850.1"/>
    </source>
</evidence>
<dbReference type="InterPro" id="IPR000595">
    <property type="entry name" value="cNMP-bd_dom"/>
</dbReference>
<reference evidence="5 6" key="1">
    <citation type="submission" date="2019-03" db="EMBL/GenBank/DDBJ databases">
        <title>Freshwater and sediment microbial communities from various areas in North America, analyzing microbe dynamics in response to fracking.</title>
        <authorList>
            <person name="Lamendella R."/>
        </authorList>
    </citation>
    <scope>NUCLEOTIDE SEQUENCE [LARGE SCALE GENOMIC DNA]</scope>
    <source>
        <strain evidence="5 6">1_TX</strain>
    </source>
</reference>
<dbReference type="GO" id="GO:0006355">
    <property type="term" value="P:regulation of DNA-templated transcription"/>
    <property type="evidence" value="ECO:0007669"/>
    <property type="project" value="InterPro"/>
</dbReference>
<keyword evidence="6" id="KW-1185">Reference proteome</keyword>
<evidence type="ECO:0000313" key="6">
    <source>
        <dbReference type="Proteomes" id="UP000295150"/>
    </source>
</evidence>
<evidence type="ECO:0000259" key="4">
    <source>
        <dbReference type="PROSITE" id="PS51063"/>
    </source>
</evidence>
<keyword evidence="2" id="KW-0238">DNA-binding</keyword>
<sequence length="263" mass="29813">MNDRHRLQATLKRHFPLHDDDCARLEQLEQHTHSASKNEVLWHFGAKLQDLYILQSGWACTIRDTRDGESQIIELLLPGDIIGLREFTFQRHVCEAQMISAGTISPFAHEQIVDLIASSAPLAVALFAAIARQEALLTERMLVNLHRPARVQVSHFILETFLRLSKIQAVDPGHMPFPISQRLLSQILGLSPVHINRTLAALERDAVLEKHRAHVVIHDIRRLHDVADFNADYLSDRVEDLSERLAALRKEGGLPSRTSRPSK</sequence>
<dbReference type="OrthoDB" id="9126850at2"/>
<comment type="caution">
    <text evidence="5">The sequence shown here is derived from an EMBL/GenBank/DDBJ whole genome shotgun (WGS) entry which is preliminary data.</text>
</comment>
<gene>
    <name evidence="5" type="ORF">DFO68_10373</name>
</gene>
<dbReference type="RefSeq" id="WP_133482103.1">
    <property type="nucleotide sequence ID" value="NZ_SNWH01000003.1"/>
</dbReference>
<evidence type="ECO:0000256" key="1">
    <source>
        <dbReference type="ARBA" id="ARBA00023015"/>
    </source>
</evidence>
<name>A0A4R6HWR2_9GAMM</name>
<dbReference type="GO" id="GO:0003677">
    <property type="term" value="F:DNA binding"/>
    <property type="evidence" value="ECO:0007669"/>
    <property type="project" value="UniProtKB-KW"/>
</dbReference>
<accession>A0A4R6HWR2</accession>
<dbReference type="Gene3D" id="1.10.10.10">
    <property type="entry name" value="Winged helix-like DNA-binding domain superfamily/Winged helix DNA-binding domain"/>
    <property type="match status" value="1"/>
</dbReference>
<evidence type="ECO:0000256" key="3">
    <source>
        <dbReference type="ARBA" id="ARBA00023163"/>
    </source>
</evidence>
<dbReference type="SUPFAM" id="SSF46785">
    <property type="entry name" value="Winged helix' DNA-binding domain"/>
    <property type="match status" value="1"/>
</dbReference>
<feature type="domain" description="HTH crp-type" evidence="4">
    <location>
        <begin position="147"/>
        <end position="221"/>
    </location>
</feature>
<keyword evidence="1" id="KW-0805">Transcription regulation</keyword>
<protein>
    <submittedName>
        <fullName evidence="5">CRP-like cAMP-binding protein</fullName>
    </submittedName>
</protein>
<evidence type="ECO:0000256" key="2">
    <source>
        <dbReference type="ARBA" id="ARBA00023125"/>
    </source>
</evidence>